<name>A0AAD6ZTP6_9AGAR</name>
<dbReference type="GO" id="GO:0070273">
    <property type="term" value="F:phosphatidylinositol-4-phosphate binding"/>
    <property type="evidence" value="ECO:0007669"/>
    <property type="project" value="InterPro"/>
</dbReference>
<gene>
    <name evidence="6" type="ORF">DFH08DRAFT_705017</name>
</gene>
<evidence type="ECO:0000256" key="4">
    <source>
        <dbReference type="ARBA" id="ARBA00023121"/>
    </source>
</evidence>
<accession>A0AAD6ZTP6</accession>
<dbReference type="GO" id="GO:0043001">
    <property type="term" value="P:Golgi to plasma membrane protein transport"/>
    <property type="evidence" value="ECO:0007669"/>
    <property type="project" value="TreeGrafter"/>
</dbReference>
<comment type="similarity">
    <text evidence="2">Belongs to the GOLPH3/VPS74 family.</text>
</comment>
<dbReference type="GO" id="GO:0005829">
    <property type="term" value="C:cytosol"/>
    <property type="evidence" value="ECO:0007669"/>
    <property type="project" value="TreeGrafter"/>
</dbReference>
<reference evidence="6" key="1">
    <citation type="submission" date="2023-03" db="EMBL/GenBank/DDBJ databases">
        <title>Massive genome expansion in bonnet fungi (Mycena s.s.) driven by repeated elements and novel gene families across ecological guilds.</title>
        <authorList>
            <consortium name="Lawrence Berkeley National Laboratory"/>
            <person name="Harder C.B."/>
            <person name="Miyauchi S."/>
            <person name="Viragh M."/>
            <person name="Kuo A."/>
            <person name="Thoen E."/>
            <person name="Andreopoulos B."/>
            <person name="Lu D."/>
            <person name="Skrede I."/>
            <person name="Drula E."/>
            <person name="Henrissat B."/>
            <person name="Morin E."/>
            <person name="Kohler A."/>
            <person name="Barry K."/>
            <person name="LaButti K."/>
            <person name="Morin E."/>
            <person name="Salamov A."/>
            <person name="Lipzen A."/>
            <person name="Mereny Z."/>
            <person name="Hegedus B."/>
            <person name="Baldrian P."/>
            <person name="Stursova M."/>
            <person name="Weitz H."/>
            <person name="Taylor A."/>
            <person name="Grigoriev I.V."/>
            <person name="Nagy L.G."/>
            <person name="Martin F."/>
            <person name="Kauserud H."/>
        </authorList>
    </citation>
    <scope>NUCLEOTIDE SEQUENCE</scope>
    <source>
        <strain evidence="6">CBHHK002</strain>
    </source>
</reference>
<protein>
    <submittedName>
        <fullName evidence="6">Golgi phosphoprotein 3-domain-containing protein</fullName>
    </submittedName>
</protein>
<comment type="caution">
    <text evidence="6">The sequence shown here is derived from an EMBL/GenBank/DDBJ whole genome shotgun (WGS) entry which is preliminary data.</text>
</comment>
<dbReference type="PANTHER" id="PTHR12704:SF2">
    <property type="entry name" value="GOLGI PHOSPHOPROTEIN 3 HOMOLOG SAURON"/>
    <property type="match status" value="1"/>
</dbReference>
<dbReference type="InterPro" id="IPR038261">
    <property type="entry name" value="GPP34-like_sf"/>
</dbReference>
<dbReference type="GO" id="GO:0048194">
    <property type="term" value="P:Golgi vesicle budding"/>
    <property type="evidence" value="ECO:0007669"/>
    <property type="project" value="TreeGrafter"/>
</dbReference>
<keyword evidence="4" id="KW-0446">Lipid-binding</keyword>
<evidence type="ECO:0000256" key="5">
    <source>
        <dbReference type="ARBA" id="ARBA00023136"/>
    </source>
</evidence>
<keyword evidence="5" id="KW-0472">Membrane</keyword>
<keyword evidence="3" id="KW-0333">Golgi apparatus</keyword>
<comment type="subcellular location">
    <subcellularLocation>
        <location evidence="1">Golgi apparatus membrane</location>
        <topology evidence="1">Peripheral membrane protein</topology>
        <orientation evidence="1">Cytoplasmic side</orientation>
    </subcellularLocation>
</comment>
<evidence type="ECO:0000313" key="6">
    <source>
        <dbReference type="EMBL" id="KAJ7339155.1"/>
    </source>
</evidence>
<evidence type="ECO:0000313" key="7">
    <source>
        <dbReference type="Proteomes" id="UP001218218"/>
    </source>
</evidence>
<proteinExistence type="inferred from homology"/>
<evidence type="ECO:0000256" key="1">
    <source>
        <dbReference type="ARBA" id="ARBA00004255"/>
    </source>
</evidence>
<dbReference type="InterPro" id="IPR008628">
    <property type="entry name" value="GPP34-like"/>
</dbReference>
<dbReference type="GO" id="GO:0031985">
    <property type="term" value="C:Golgi cisterna"/>
    <property type="evidence" value="ECO:0007669"/>
    <property type="project" value="TreeGrafter"/>
</dbReference>
<dbReference type="GO" id="GO:0006890">
    <property type="term" value="P:retrograde vesicle-mediated transport, Golgi to endoplasmic reticulum"/>
    <property type="evidence" value="ECO:0007669"/>
    <property type="project" value="TreeGrafter"/>
</dbReference>
<sequence length="253" mass="28215">MPLISNEELPKLNVILKHLSRETTVPPPRTSSNISCSRQRRPPLIYRLPSLAAPLSPSENGGPGHAGSAFTGGARVAYDPHDLLEASEDARAEGKLPRLTLVEEVLLLGIKDKQGYLSLNDNIYVLRGCILIELAMRRRIEVVWYPRRKRLPLPDRPITVLSTRQMGETLLDEMLQMMKQREDAGEKMGVGPSADLLSGETWNVLKIGFQLKQVREGLAKGVLPTEKRNFLLFDMATHPVVRIFALLPSTTSH</sequence>
<dbReference type="Proteomes" id="UP001218218">
    <property type="component" value="Unassembled WGS sequence"/>
</dbReference>
<keyword evidence="7" id="KW-1185">Reference proteome</keyword>
<dbReference type="GO" id="GO:0007030">
    <property type="term" value="P:Golgi organization"/>
    <property type="evidence" value="ECO:0007669"/>
    <property type="project" value="TreeGrafter"/>
</dbReference>
<dbReference type="GO" id="GO:0000139">
    <property type="term" value="C:Golgi membrane"/>
    <property type="evidence" value="ECO:0007669"/>
    <property type="project" value="UniProtKB-SubCell"/>
</dbReference>
<dbReference type="GO" id="GO:0005802">
    <property type="term" value="C:trans-Golgi network"/>
    <property type="evidence" value="ECO:0007669"/>
    <property type="project" value="TreeGrafter"/>
</dbReference>
<evidence type="ECO:0000256" key="3">
    <source>
        <dbReference type="ARBA" id="ARBA00023034"/>
    </source>
</evidence>
<dbReference type="Pfam" id="PF05719">
    <property type="entry name" value="GPP34"/>
    <property type="match status" value="1"/>
</dbReference>
<dbReference type="PANTHER" id="PTHR12704">
    <property type="entry name" value="TRANS-GOLGI PROTEIN GMX33"/>
    <property type="match status" value="1"/>
</dbReference>
<dbReference type="EMBL" id="JARIHO010000028">
    <property type="protein sequence ID" value="KAJ7339155.1"/>
    <property type="molecule type" value="Genomic_DNA"/>
</dbReference>
<dbReference type="Gene3D" id="1.10.3630.10">
    <property type="entry name" value="yeast vps74-n-term truncation variant domain like"/>
    <property type="match status" value="1"/>
</dbReference>
<dbReference type="AlphaFoldDB" id="A0AAD6ZTP6"/>
<evidence type="ECO:0000256" key="2">
    <source>
        <dbReference type="ARBA" id="ARBA00007284"/>
    </source>
</evidence>
<organism evidence="6 7">
    <name type="scientific">Mycena albidolilacea</name>
    <dbReference type="NCBI Taxonomy" id="1033008"/>
    <lineage>
        <taxon>Eukaryota</taxon>
        <taxon>Fungi</taxon>
        <taxon>Dikarya</taxon>
        <taxon>Basidiomycota</taxon>
        <taxon>Agaricomycotina</taxon>
        <taxon>Agaricomycetes</taxon>
        <taxon>Agaricomycetidae</taxon>
        <taxon>Agaricales</taxon>
        <taxon>Marasmiineae</taxon>
        <taxon>Mycenaceae</taxon>
        <taxon>Mycena</taxon>
    </lineage>
</organism>